<keyword evidence="1" id="KW-0472">Membrane</keyword>
<organism evidence="2 3">
    <name type="scientific">Neisseria lisongii</name>
    <dbReference type="NCBI Taxonomy" id="2912188"/>
    <lineage>
        <taxon>Bacteria</taxon>
        <taxon>Pseudomonadati</taxon>
        <taxon>Pseudomonadota</taxon>
        <taxon>Betaproteobacteria</taxon>
        <taxon>Neisseriales</taxon>
        <taxon>Neisseriaceae</taxon>
        <taxon>Neisseria</taxon>
    </lineage>
</organism>
<keyword evidence="3" id="KW-1185">Reference proteome</keyword>
<evidence type="ECO:0000313" key="2">
    <source>
        <dbReference type="EMBL" id="WCL71357.1"/>
    </source>
</evidence>
<dbReference type="Proteomes" id="UP001221268">
    <property type="component" value="Chromosome"/>
</dbReference>
<sequence length="185" mass="21133">MQPFFYLLADVFAILCLGRCLLHKIRAGQYPLAQFCKRFTERPLRLLRRHEPAAGRWDVACVAAAFLSYYFIFIANVLIGCYQGWAWNSIWLGAGLVFSLLNIIKAAIYVLLIGLVIRMVASIRNPYDPLVAALHKIYQPLLKPFAFMRVGRYDFSATPLVLALWLLLNSVLPQLFGRLGLWLLQ</sequence>
<dbReference type="EMBL" id="CP116766">
    <property type="protein sequence ID" value="WCL71357.1"/>
    <property type="molecule type" value="Genomic_DNA"/>
</dbReference>
<evidence type="ECO:0000256" key="1">
    <source>
        <dbReference type="SAM" id="Phobius"/>
    </source>
</evidence>
<feature type="transmembrane region" description="Helical" evidence="1">
    <location>
        <begin position="157"/>
        <end position="176"/>
    </location>
</feature>
<protein>
    <submittedName>
        <fullName evidence="2">YggT family protein</fullName>
    </submittedName>
</protein>
<keyword evidence="1" id="KW-0812">Transmembrane</keyword>
<feature type="transmembrane region" description="Helical" evidence="1">
    <location>
        <begin position="91"/>
        <end position="117"/>
    </location>
</feature>
<gene>
    <name evidence="2" type="ORF">PJU73_08475</name>
</gene>
<evidence type="ECO:0000313" key="3">
    <source>
        <dbReference type="Proteomes" id="UP001221268"/>
    </source>
</evidence>
<feature type="transmembrane region" description="Helical" evidence="1">
    <location>
        <begin position="57"/>
        <end position="79"/>
    </location>
</feature>
<dbReference type="RefSeq" id="WP_237091794.1">
    <property type="nucleotide sequence ID" value="NZ_CP116766.1"/>
</dbReference>
<proteinExistence type="predicted"/>
<feature type="transmembrane region" description="Helical" evidence="1">
    <location>
        <begin position="6"/>
        <end position="22"/>
    </location>
</feature>
<name>A0ABY7RI95_9NEIS</name>
<keyword evidence="1" id="KW-1133">Transmembrane helix</keyword>
<reference evidence="2 3" key="1">
    <citation type="submission" date="2023-01" db="EMBL/GenBank/DDBJ databases">
        <authorList>
            <person name="Yang C."/>
        </authorList>
    </citation>
    <scope>NUCLEOTIDE SEQUENCE [LARGE SCALE GENOMIC DNA]</scope>
    <source>
        <strain evidence="2 3">ZJ106</strain>
    </source>
</reference>
<accession>A0ABY7RI95</accession>